<evidence type="ECO:0000313" key="4">
    <source>
        <dbReference type="Proteomes" id="UP001387215"/>
    </source>
</evidence>
<protein>
    <submittedName>
        <fullName evidence="3">DUF559 domain-containing protein</fullName>
    </submittedName>
</protein>
<accession>A0AAU8MXA5</accession>
<gene>
    <name evidence="3" type="ORF">ABU614_07525</name>
    <name evidence="2" type="ORF">V2J18_00945</name>
</gene>
<dbReference type="InterPro" id="IPR007569">
    <property type="entry name" value="DUF559"/>
</dbReference>
<feature type="domain" description="DUF559" evidence="1">
    <location>
        <begin position="5"/>
        <end position="67"/>
    </location>
</feature>
<dbReference type="Proteomes" id="UP001387215">
    <property type="component" value="Unassembled WGS sequence"/>
</dbReference>
<organism evidence="3">
    <name type="scientific">Lysobacter firmicutimachus</name>
    <dbReference type="NCBI Taxonomy" id="1792846"/>
    <lineage>
        <taxon>Bacteria</taxon>
        <taxon>Pseudomonadati</taxon>
        <taxon>Pseudomonadota</taxon>
        <taxon>Gammaproteobacteria</taxon>
        <taxon>Lysobacterales</taxon>
        <taxon>Lysobacteraceae</taxon>
        <taxon>Lysobacter</taxon>
    </lineage>
</organism>
<reference evidence="2 4" key="1">
    <citation type="submission" date="2024-02" db="EMBL/GenBank/DDBJ databases">
        <title>Lysobacter Genome Sequencing and Mining.</title>
        <authorList>
            <person name="Bierman J."/>
            <person name="Walker M.C."/>
        </authorList>
    </citation>
    <scope>NUCLEOTIDE SEQUENCE [LARGE SCALE GENOMIC DNA]</scope>
    <source>
        <strain evidence="2 4">PB6250</strain>
    </source>
</reference>
<dbReference type="Pfam" id="PF04480">
    <property type="entry name" value="DUF559"/>
    <property type="match status" value="1"/>
</dbReference>
<reference evidence="3" key="2">
    <citation type="submission" date="2024-06" db="EMBL/GenBank/DDBJ databases">
        <authorList>
            <person name="Li S."/>
        </authorList>
    </citation>
    <scope>NUCLEOTIDE SEQUENCE</scope>
    <source>
        <strain evidence="3">SR10</strain>
    </source>
</reference>
<evidence type="ECO:0000313" key="2">
    <source>
        <dbReference type="EMBL" id="MEI2453237.1"/>
    </source>
</evidence>
<dbReference type="Gene3D" id="3.40.960.10">
    <property type="entry name" value="VSR Endonuclease"/>
    <property type="match status" value="1"/>
</dbReference>
<dbReference type="RefSeq" id="WP_336130630.1">
    <property type="nucleotide sequence ID" value="NZ_CP159925.1"/>
</dbReference>
<dbReference type="PANTHER" id="PTHR38590">
    <property type="entry name" value="BLL0828 PROTEIN"/>
    <property type="match status" value="1"/>
</dbReference>
<dbReference type="EMBL" id="JBANDL010000002">
    <property type="protein sequence ID" value="MEI2453237.1"/>
    <property type="molecule type" value="Genomic_DNA"/>
</dbReference>
<evidence type="ECO:0000313" key="3">
    <source>
        <dbReference type="EMBL" id="XCO76621.1"/>
    </source>
</evidence>
<evidence type="ECO:0000259" key="1">
    <source>
        <dbReference type="Pfam" id="PF04480"/>
    </source>
</evidence>
<dbReference type="PANTHER" id="PTHR38590:SF1">
    <property type="entry name" value="BLL0828 PROTEIN"/>
    <property type="match status" value="1"/>
</dbReference>
<sequence>MWWIFYAPAAGLVIEVDGSQHATEVGVAADARRTADLGALRLRVIRFDNLQVLKETAAVMEEIHRAVERRLLEGAKAQG</sequence>
<name>A0AAU8MXA5_9GAMM</name>
<dbReference type="InterPro" id="IPR047216">
    <property type="entry name" value="Endonuclease_DUF559_bact"/>
</dbReference>
<keyword evidence="4" id="KW-1185">Reference proteome</keyword>
<dbReference type="AlphaFoldDB" id="A0AAU8MXA5"/>
<proteinExistence type="predicted"/>
<dbReference type="EMBL" id="CP159925">
    <property type="protein sequence ID" value="XCO76621.1"/>
    <property type="molecule type" value="Genomic_DNA"/>
</dbReference>